<protein>
    <recommendedName>
        <fullName evidence="4">LapA family protein</fullName>
    </recommendedName>
</protein>
<accession>A0A1Q2LEG0</accession>
<feature type="transmembrane region" description="Helical" evidence="1">
    <location>
        <begin position="45"/>
        <end position="70"/>
    </location>
</feature>
<proteinExistence type="predicted"/>
<keyword evidence="1" id="KW-0472">Membrane</keyword>
<reference evidence="2 3" key="1">
    <citation type="submission" date="2017-02" db="EMBL/GenBank/DDBJ databases">
        <title>Whole genome sequencing of Helicobacter bilis strain AAQJH.</title>
        <authorList>
            <person name="Conlan S."/>
            <person name="Thomas P.J."/>
            <person name="Mullikin J."/>
            <person name="Palmore T.N."/>
            <person name="Frank K.M."/>
            <person name="Segre J.A."/>
        </authorList>
    </citation>
    <scope>NUCLEOTIDE SEQUENCE [LARGE SCALE GENOMIC DNA]</scope>
    <source>
        <strain evidence="2 3">AAQJH</strain>
    </source>
</reference>
<evidence type="ECO:0000313" key="2">
    <source>
        <dbReference type="EMBL" id="AQQ58799.1"/>
    </source>
</evidence>
<dbReference type="AlphaFoldDB" id="A0A1Q2LEG0"/>
<dbReference type="EMBL" id="CP019645">
    <property type="protein sequence ID" value="AQQ58799.1"/>
    <property type="molecule type" value="Genomic_DNA"/>
</dbReference>
<sequence length="378" mass="43829">MKIRYFFSFALLFLVLVGAYTFYISTDYYTLQNTLLVEFSITLPVALWICLPAVFLFVLALLFMGFASLVQKFKSMTLHRDIEKLFTQIQEQMLGNPVRERVFSNTELKTLSKTLQRFILLPDTKSHNTNYEKIDSIFNSFKEIEDGKNDPKIRLNPSHPLYNLNAKNAIKDDSQKAFDTLKQDFNKDFMGQNLYTQNSTQAIYDKAWEVLLNGQQKVLQKALNLDKNHLTYTTLLGLVKTCAKGNISIQKDMVIQTCKKVSMNEREYLGLAISVCELLRQDNINFWLSVFETLSKEVEQSVLAYFYILLEVGKTSEAMDLKQQYPKDDFLPVSAFSTLKEKGYPLLVFFDPLLYRARKQEKVPTENVAMKQIDYVNH</sequence>
<dbReference type="RefSeq" id="WP_077387959.1">
    <property type="nucleotide sequence ID" value="NZ_CP019645.1"/>
</dbReference>
<organism evidence="2 3">
    <name type="scientific">Helicobacter bilis</name>
    <dbReference type="NCBI Taxonomy" id="37372"/>
    <lineage>
        <taxon>Bacteria</taxon>
        <taxon>Pseudomonadati</taxon>
        <taxon>Campylobacterota</taxon>
        <taxon>Epsilonproteobacteria</taxon>
        <taxon>Campylobacterales</taxon>
        <taxon>Helicobacteraceae</taxon>
        <taxon>Helicobacter</taxon>
    </lineage>
</organism>
<evidence type="ECO:0000313" key="3">
    <source>
        <dbReference type="Proteomes" id="UP000188298"/>
    </source>
</evidence>
<keyword evidence="1" id="KW-0812">Transmembrane</keyword>
<evidence type="ECO:0000256" key="1">
    <source>
        <dbReference type="SAM" id="Phobius"/>
    </source>
</evidence>
<name>A0A1Q2LEG0_9HELI</name>
<dbReference type="KEGG" id="hbl:XJ32_00355"/>
<keyword evidence="1" id="KW-1133">Transmembrane helix</keyword>
<dbReference type="Proteomes" id="UP000188298">
    <property type="component" value="Chromosome"/>
</dbReference>
<evidence type="ECO:0008006" key="4">
    <source>
        <dbReference type="Google" id="ProtNLM"/>
    </source>
</evidence>
<gene>
    <name evidence="2" type="ORF">XJ32_00355</name>
</gene>